<keyword evidence="1" id="KW-1133">Transmembrane helix</keyword>
<protein>
    <submittedName>
        <fullName evidence="2">Uncharacterized protein</fullName>
    </submittedName>
</protein>
<evidence type="ECO:0000256" key="1">
    <source>
        <dbReference type="SAM" id="Phobius"/>
    </source>
</evidence>
<dbReference type="RefSeq" id="WP_109058051.1">
    <property type="nucleotide sequence ID" value="NZ_QFFM01000034.1"/>
</dbReference>
<feature type="transmembrane region" description="Helical" evidence="1">
    <location>
        <begin position="48"/>
        <end position="71"/>
    </location>
</feature>
<feature type="transmembrane region" description="Helical" evidence="1">
    <location>
        <begin position="97"/>
        <end position="118"/>
    </location>
</feature>
<evidence type="ECO:0000313" key="2">
    <source>
        <dbReference type="EMBL" id="PWG62550.1"/>
    </source>
</evidence>
<proteinExistence type="predicted"/>
<keyword evidence="3" id="KW-1185">Reference proteome</keyword>
<dbReference type="Proteomes" id="UP000245876">
    <property type="component" value="Unassembled WGS sequence"/>
</dbReference>
<dbReference type="AlphaFoldDB" id="A0A2U2N093"/>
<comment type="caution">
    <text evidence="2">The sequence shown here is derived from an EMBL/GenBank/DDBJ whole genome shotgun (WGS) entry which is preliminary data.</text>
</comment>
<keyword evidence="1" id="KW-0812">Transmembrane</keyword>
<name>A0A2U2N093_9BIFI</name>
<reference evidence="2 3" key="1">
    <citation type="journal article" date="2018" name="Int. J. Syst. Evol. Microbiol.">
        <title>Bifidobacterium callitrichidarum sp. nov. from the faeces of the emperor tamarin (Saguinus imperator).</title>
        <authorList>
            <person name="Modesto M."/>
            <person name="Michelini S."/>
            <person name="Sansosti M.C."/>
            <person name="De Filippo C."/>
            <person name="Cavalieri D."/>
            <person name="Qvirist L."/>
            <person name="Andlid T."/>
            <person name="Spiezio C."/>
            <person name="Sandri C."/>
            <person name="Pascarelli S."/>
            <person name="Sgorbati B."/>
            <person name="Mattarelli P."/>
        </authorList>
    </citation>
    <scope>NUCLEOTIDE SEQUENCE [LARGE SCALE GENOMIC DNA]</scope>
    <source>
        <strain evidence="2 3">TRI 5</strain>
    </source>
</reference>
<keyword evidence="1" id="KW-0472">Membrane</keyword>
<dbReference type="EMBL" id="QFFM01000034">
    <property type="protein sequence ID" value="PWG62550.1"/>
    <property type="molecule type" value="Genomic_DNA"/>
</dbReference>
<accession>A0A2U2N093</accession>
<dbReference type="OrthoDB" id="3233844at2"/>
<evidence type="ECO:0000313" key="3">
    <source>
        <dbReference type="Proteomes" id="UP000245876"/>
    </source>
</evidence>
<sequence>MTQSSKNQVPDSTQKLTYPLESPVWITGTNDVARESFAAGNRNALGDAAGIVIGAAAAVGCAIAGVGRIAAEVGSMWVTNHGDDAHFSLFAANWRNIGVGLVFLLLAVVAAILAVECVRAEIRWSRIHKASLNPDVVGVRTKAFDSGDMVVSPDDTDNDGDPVKHPLIHIVFRCDEAPRTIRIPAYLRADRWEELFGPDPIADWRHRHLMAWLTFSIDGDRLGLIGLDRIPPELVKEAYSSRSLPDELAAGEGALFRRTVSGHYFVDVDLAGVVRRH</sequence>
<gene>
    <name evidence="2" type="ORF">DF196_12060</name>
</gene>
<organism evidence="2 3">
    <name type="scientific">Bifidobacterium callitrichidarum</name>
    <dbReference type="NCBI Taxonomy" id="2052941"/>
    <lineage>
        <taxon>Bacteria</taxon>
        <taxon>Bacillati</taxon>
        <taxon>Actinomycetota</taxon>
        <taxon>Actinomycetes</taxon>
        <taxon>Bifidobacteriales</taxon>
        <taxon>Bifidobacteriaceae</taxon>
        <taxon>Bifidobacterium</taxon>
    </lineage>
</organism>